<keyword evidence="1" id="KW-0812">Transmembrane</keyword>
<protein>
    <submittedName>
        <fullName evidence="2">DUF962 domain-containing protein</fullName>
    </submittedName>
</protein>
<organism evidence="2 3">
    <name type="scientific">Pedobacter frigiditerrae</name>
    <dbReference type="NCBI Taxonomy" id="2530452"/>
    <lineage>
        <taxon>Bacteria</taxon>
        <taxon>Pseudomonadati</taxon>
        <taxon>Bacteroidota</taxon>
        <taxon>Sphingobacteriia</taxon>
        <taxon>Sphingobacteriales</taxon>
        <taxon>Sphingobacteriaceae</taxon>
        <taxon>Pedobacter</taxon>
    </lineage>
</organism>
<proteinExistence type="predicted"/>
<dbReference type="EMBL" id="SJSK01000004">
    <property type="protein sequence ID" value="TCC89240.1"/>
    <property type="molecule type" value="Genomic_DNA"/>
</dbReference>
<dbReference type="Pfam" id="PF06127">
    <property type="entry name" value="Mpo1-like"/>
    <property type="match status" value="1"/>
</dbReference>
<name>A0A4R0MQU9_9SPHI</name>
<evidence type="ECO:0000313" key="3">
    <source>
        <dbReference type="Proteomes" id="UP000292884"/>
    </source>
</evidence>
<gene>
    <name evidence="2" type="ORF">EZ428_16215</name>
</gene>
<dbReference type="OrthoDB" id="7356072at2"/>
<reference evidence="2 3" key="1">
    <citation type="submission" date="2019-02" db="EMBL/GenBank/DDBJ databases">
        <title>Pedobacter sp. RP-1-13 sp. nov., isolated from Arctic soil.</title>
        <authorList>
            <person name="Dahal R.H."/>
        </authorList>
    </citation>
    <scope>NUCLEOTIDE SEQUENCE [LARGE SCALE GENOMIC DNA]</scope>
    <source>
        <strain evidence="2 3">RP-1-13</strain>
    </source>
</reference>
<keyword evidence="1" id="KW-0472">Membrane</keyword>
<dbReference type="Proteomes" id="UP000292884">
    <property type="component" value="Unassembled WGS sequence"/>
</dbReference>
<dbReference type="AlphaFoldDB" id="A0A4R0MQU9"/>
<keyword evidence="1" id="KW-1133">Transmembrane helix</keyword>
<evidence type="ECO:0000256" key="1">
    <source>
        <dbReference type="SAM" id="Phobius"/>
    </source>
</evidence>
<dbReference type="PANTHER" id="PTHR34205">
    <property type="entry name" value="TRANSMEMBRANE PROTEIN"/>
    <property type="match status" value="1"/>
</dbReference>
<keyword evidence="3" id="KW-1185">Reference proteome</keyword>
<accession>A0A4R0MQU9</accession>
<dbReference type="InterPro" id="IPR009305">
    <property type="entry name" value="Mpo1-like"/>
</dbReference>
<evidence type="ECO:0000313" key="2">
    <source>
        <dbReference type="EMBL" id="TCC89240.1"/>
    </source>
</evidence>
<feature type="transmembrane region" description="Helical" evidence="1">
    <location>
        <begin position="51"/>
        <end position="70"/>
    </location>
</feature>
<sequence>MSEKRFTSLKEFYPFYLTEHRNLTSRILHFIGTALLILCVIAAMLFHDWRFLVVVPFIGYGFAWVGHFFFEKNKPATFQYPGYSLASDFMLFWDLLSGKQPFRVK</sequence>
<dbReference type="RefSeq" id="WP_131554227.1">
    <property type="nucleotide sequence ID" value="NZ_SJSK01000004.1"/>
</dbReference>
<dbReference type="PANTHER" id="PTHR34205:SF2">
    <property type="entry name" value="DUF962 DOMAIN-CONTAINING PROTEIN"/>
    <property type="match status" value="1"/>
</dbReference>
<feature type="transmembrane region" description="Helical" evidence="1">
    <location>
        <begin position="27"/>
        <end position="45"/>
    </location>
</feature>
<comment type="caution">
    <text evidence="2">The sequence shown here is derived from an EMBL/GenBank/DDBJ whole genome shotgun (WGS) entry which is preliminary data.</text>
</comment>